<dbReference type="InterPro" id="IPR040079">
    <property type="entry name" value="Glutathione_S-Trfase"/>
</dbReference>
<dbReference type="SUPFAM" id="SSF52833">
    <property type="entry name" value="Thioredoxin-like"/>
    <property type="match status" value="2"/>
</dbReference>
<name>A0AA35K2B5_9SAUR</name>
<dbReference type="SFLD" id="SFLDS00019">
    <property type="entry name" value="Glutathione_Transferase_(cytos"/>
    <property type="match status" value="2"/>
</dbReference>
<dbReference type="EMBL" id="OX395128">
    <property type="protein sequence ID" value="CAI5769454.1"/>
    <property type="molecule type" value="Genomic_DNA"/>
</dbReference>
<dbReference type="Pfam" id="PF02798">
    <property type="entry name" value="GST_N"/>
    <property type="match status" value="2"/>
</dbReference>
<dbReference type="InterPro" id="IPR010987">
    <property type="entry name" value="Glutathione-S-Trfase_C-like"/>
</dbReference>
<sequence>MAGKPKLHYANGRGKMESIRWLLAAAGVEFEEEFIEKKEDLEKLRNDGQLLFQQVPMVEMDGMKMVQTRAILSYIAAKHNLYGKDLKERALIDMYVEGTTDLMGMIMTLPFQPPENKEKQTSLIFERATTRYFPVYEKVLKDHGQDFLVGGKFSWADVHLLEAILMVEEMKPDVLSAFPLLQDVKARVSNISTIKKFLEPATQVRGSLCLRRTSTCSGLAAGKQTLRNMAGKPKLYYFNGRGRMESIRWLLAAAGVEFEEQLIETKEYLEKLKHGGDLLFQQVPMVEMDGMKMVQSRAILNYIAAKYNLSGKDVKQRAWIDMYCEGAMDLNELIMMLPFKPADSKEKEFANIIEKATTRYFPVFEKVLKDHGQNYLVGNQLSRADIQLLETILMAEELKADILSKFPLLKAFKERISNIPTVKKFLQPGSPRKAPIDEKAIEKGRKIFA</sequence>
<dbReference type="Pfam" id="PF14497">
    <property type="entry name" value="GST_C_3"/>
    <property type="match status" value="2"/>
</dbReference>
<dbReference type="CDD" id="cd03208">
    <property type="entry name" value="GST_C_Alpha"/>
    <property type="match status" value="2"/>
</dbReference>
<evidence type="ECO:0000313" key="7">
    <source>
        <dbReference type="Proteomes" id="UP001178461"/>
    </source>
</evidence>
<dbReference type="AlphaFoldDB" id="A0AA35K2B5"/>
<evidence type="ECO:0000259" key="5">
    <source>
        <dbReference type="PROSITE" id="PS50405"/>
    </source>
</evidence>
<protein>
    <recommendedName>
        <fullName evidence="2">glutathione transferase</fullName>
        <ecNumber evidence="2">2.5.1.18</ecNumber>
    </recommendedName>
</protein>
<dbReference type="FunFam" id="1.20.1050.10:FF:000005">
    <property type="entry name" value="Glutathione S-transferase A1"/>
    <property type="match status" value="2"/>
</dbReference>
<dbReference type="Proteomes" id="UP001178461">
    <property type="component" value="Chromosome 3"/>
</dbReference>
<dbReference type="GO" id="GO:0006749">
    <property type="term" value="P:glutathione metabolic process"/>
    <property type="evidence" value="ECO:0007669"/>
    <property type="project" value="TreeGrafter"/>
</dbReference>
<dbReference type="SUPFAM" id="SSF47616">
    <property type="entry name" value="GST C-terminal domain-like"/>
    <property type="match status" value="2"/>
</dbReference>
<evidence type="ECO:0000259" key="4">
    <source>
        <dbReference type="PROSITE" id="PS50404"/>
    </source>
</evidence>
<keyword evidence="7" id="KW-1185">Reference proteome</keyword>
<feature type="domain" description="GST N-terminal" evidence="4">
    <location>
        <begin position="3"/>
        <end position="83"/>
    </location>
</feature>
<keyword evidence="3" id="KW-0808">Transferase</keyword>
<proteinExistence type="inferred from homology"/>
<dbReference type="InterPro" id="IPR036282">
    <property type="entry name" value="Glutathione-S-Trfase_C_sf"/>
</dbReference>
<dbReference type="PANTHER" id="PTHR11571">
    <property type="entry name" value="GLUTATHIONE S-TRANSFERASE"/>
    <property type="match status" value="1"/>
</dbReference>
<dbReference type="PRINTS" id="PR01266">
    <property type="entry name" value="GSTRNSFRASEA"/>
</dbReference>
<dbReference type="SFLD" id="SFLDG00363">
    <property type="entry name" value="AMPS_(cytGST):_Alpha-__Mu-__Pi"/>
    <property type="match status" value="2"/>
</dbReference>
<dbReference type="PANTHER" id="PTHR11571:SF107">
    <property type="entry name" value="GLUTATHIONE S-TRANSFERASE A1"/>
    <property type="match status" value="1"/>
</dbReference>
<dbReference type="InterPro" id="IPR004046">
    <property type="entry name" value="GST_C"/>
</dbReference>
<evidence type="ECO:0000256" key="3">
    <source>
        <dbReference type="ARBA" id="ARBA00022679"/>
    </source>
</evidence>
<dbReference type="InterPro" id="IPR036249">
    <property type="entry name" value="Thioredoxin-like_sf"/>
</dbReference>
<feature type="domain" description="GST N-terminal" evidence="4">
    <location>
        <begin position="231"/>
        <end position="311"/>
    </location>
</feature>
<dbReference type="SFLD" id="SFLDG01205">
    <property type="entry name" value="AMPS.1"/>
    <property type="match status" value="2"/>
</dbReference>
<reference evidence="6" key="1">
    <citation type="submission" date="2022-12" db="EMBL/GenBank/DDBJ databases">
        <authorList>
            <person name="Alioto T."/>
            <person name="Alioto T."/>
            <person name="Gomez Garrido J."/>
        </authorList>
    </citation>
    <scope>NUCLEOTIDE SEQUENCE</scope>
</reference>
<comment type="similarity">
    <text evidence="1">Belongs to the GST superfamily. Alpha family.</text>
</comment>
<dbReference type="GO" id="GO:0006805">
    <property type="term" value="P:xenobiotic metabolic process"/>
    <property type="evidence" value="ECO:0007669"/>
    <property type="project" value="TreeGrafter"/>
</dbReference>
<dbReference type="GO" id="GO:0004364">
    <property type="term" value="F:glutathione transferase activity"/>
    <property type="evidence" value="ECO:0007669"/>
    <property type="project" value="UniProtKB-EC"/>
</dbReference>
<dbReference type="PROSITE" id="PS50404">
    <property type="entry name" value="GST_NTER"/>
    <property type="match status" value="2"/>
</dbReference>
<dbReference type="InterPro" id="IPR003080">
    <property type="entry name" value="GST_alpha"/>
</dbReference>
<dbReference type="Gene3D" id="3.40.30.10">
    <property type="entry name" value="Glutaredoxin"/>
    <property type="match status" value="2"/>
</dbReference>
<dbReference type="Gene3D" id="1.20.1050.10">
    <property type="match status" value="2"/>
</dbReference>
<feature type="domain" description="GST C-terminal" evidence="5">
    <location>
        <begin position="85"/>
        <end position="208"/>
    </location>
</feature>
<dbReference type="PROSITE" id="PS50405">
    <property type="entry name" value="GST_CTER"/>
    <property type="match status" value="2"/>
</dbReference>
<dbReference type="InterPro" id="IPR050213">
    <property type="entry name" value="GST_superfamily"/>
</dbReference>
<evidence type="ECO:0000256" key="2">
    <source>
        <dbReference type="ARBA" id="ARBA00012452"/>
    </source>
</evidence>
<evidence type="ECO:0000256" key="1">
    <source>
        <dbReference type="ARBA" id="ARBA00011055"/>
    </source>
</evidence>
<feature type="domain" description="GST C-terminal" evidence="5">
    <location>
        <begin position="313"/>
        <end position="436"/>
    </location>
</feature>
<dbReference type="EC" id="2.5.1.18" evidence="2"/>
<organism evidence="6 7">
    <name type="scientific">Podarcis lilfordi</name>
    <name type="common">Lilford's wall lizard</name>
    <dbReference type="NCBI Taxonomy" id="74358"/>
    <lineage>
        <taxon>Eukaryota</taxon>
        <taxon>Metazoa</taxon>
        <taxon>Chordata</taxon>
        <taxon>Craniata</taxon>
        <taxon>Vertebrata</taxon>
        <taxon>Euteleostomi</taxon>
        <taxon>Lepidosauria</taxon>
        <taxon>Squamata</taxon>
        <taxon>Bifurcata</taxon>
        <taxon>Unidentata</taxon>
        <taxon>Episquamata</taxon>
        <taxon>Laterata</taxon>
        <taxon>Lacertibaenia</taxon>
        <taxon>Lacertidae</taxon>
        <taxon>Podarcis</taxon>
    </lineage>
</organism>
<evidence type="ECO:0000313" key="6">
    <source>
        <dbReference type="EMBL" id="CAI5769454.1"/>
    </source>
</evidence>
<dbReference type="InterPro" id="IPR004045">
    <property type="entry name" value="Glutathione_S-Trfase_N"/>
</dbReference>
<gene>
    <name evidence="6" type="ORF">PODLI_1B030968</name>
</gene>
<accession>A0AA35K2B5</accession>